<dbReference type="Proteomes" id="UP000789342">
    <property type="component" value="Unassembled WGS sequence"/>
</dbReference>
<keyword evidence="4" id="KW-0539">Nucleus</keyword>
<feature type="domain" description="HTH myb-type" evidence="6">
    <location>
        <begin position="250"/>
        <end position="304"/>
    </location>
</feature>
<feature type="domain" description="Myb-like" evidence="5">
    <location>
        <begin position="105"/>
        <end position="156"/>
    </location>
</feature>
<comment type="caution">
    <text evidence="7">The sequence shown here is derived from an EMBL/GenBank/DDBJ whole genome shotgun (WGS) entry which is preliminary data.</text>
</comment>
<keyword evidence="1" id="KW-0805">Transcription regulation</keyword>
<dbReference type="GO" id="GO:0019185">
    <property type="term" value="C:snRNA-activating protein complex"/>
    <property type="evidence" value="ECO:0007669"/>
    <property type="project" value="TreeGrafter"/>
</dbReference>
<feature type="domain" description="Myb-like" evidence="5">
    <location>
        <begin position="159"/>
        <end position="204"/>
    </location>
</feature>
<gene>
    <name evidence="7" type="ORF">AMORRO_LOCUS10164</name>
</gene>
<dbReference type="InterPro" id="IPR009057">
    <property type="entry name" value="Homeodomain-like_sf"/>
</dbReference>
<feature type="domain" description="HTH myb-type" evidence="6">
    <location>
        <begin position="109"/>
        <end position="160"/>
    </location>
</feature>
<dbReference type="Gene3D" id="1.10.10.60">
    <property type="entry name" value="Homeodomain-like"/>
    <property type="match status" value="4"/>
</dbReference>
<evidence type="ECO:0000313" key="7">
    <source>
        <dbReference type="EMBL" id="CAG8655449.1"/>
    </source>
</evidence>
<accession>A0A9N9H8P6</accession>
<evidence type="ECO:0000313" key="8">
    <source>
        <dbReference type="Proteomes" id="UP000789342"/>
    </source>
</evidence>
<feature type="domain" description="Myb-like" evidence="5">
    <location>
        <begin position="250"/>
        <end position="300"/>
    </location>
</feature>
<evidence type="ECO:0000259" key="5">
    <source>
        <dbReference type="PROSITE" id="PS50090"/>
    </source>
</evidence>
<organism evidence="7 8">
    <name type="scientific">Acaulospora morrowiae</name>
    <dbReference type="NCBI Taxonomy" id="94023"/>
    <lineage>
        <taxon>Eukaryota</taxon>
        <taxon>Fungi</taxon>
        <taxon>Fungi incertae sedis</taxon>
        <taxon>Mucoromycota</taxon>
        <taxon>Glomeromycotina</taxon>
        <taxon>Glomeromycetes</taxon>
        <taxon>Diversisporales</taxon>
        <taxon>Acaulosporaceae</taxon>
        <taxon>Acaulospora</taxon>
    </lineage>
</organism>
<dbReference type="Pfam" id="PF13921">
    <property type="entry name" value="Myb_DNA-bind_6"/>
    <property type="match status" value="1"/>
</dbReference>
<dbReference type="InterPro" id="IPR001005">
    <property type="entry name" value="SANT/Myb"/>
</dbReference>
<reference evidence="7" key="1">
    <citation type="submission" date="2021-06" db="EMBL/GenBank/DDBJ databases">
        <authorList>
            <person name="Kallberg Y."/>
            <person name="Tangrot J."/>
            <person name="Rosling A."/>
        </authorList>
    </citation>
    <scope>NUCLEOTIDE SEQUENCE</scope>
    <source>
        <strain evidence="7">CL551</strain>
    </source>
</reference>
<dbReference type="PROSITE" id="PS51294">
    <property type="entry name" value="HTH_MYB"/>
    <property type="match status" value="3"/>
</dbReference>
<evidence type="ECO:0000256" key="3">
    <source>
        <dbReference type="ARBA" id="ARBA00023163"/>
    </source>
</evidence>
<dbReference type="PANTHER" id="PTHR46621:SF1">
    <property type="entry name" value="SNRNA-ACTIVATING PROTEIN COMPLEX SUBUNIT 4"/>
    <property type="match status" value="1"/>
</dbReference>
<keyword evidence="3" id="KW-0804">Transcription</keyword>
<dbReference type="GO" id="GO:0042796">
    <property type="term" value="P:snRNA transcription by RNA polymerase III"/>
    <property type="evidence" value="ECO:0007669"/>
    <property type="project" value="TreeGrafter"/>
</dbReference>
<sequence>MKMQLLRNLCFALKTFVTVDKKNILNNPCLNKSFSNSRRLKTYFNKPLYELRQENEGKSLSPQELNILKDAVEKHGNRWKYISQEYFQLRIKPARLQDNWKRFQVKKDNGSRWKPEEDQILKECVEKYGVGRWTIIGQHLPNKNYNRLRLRWEAISKSRRGPWSPEEDKYLLELVDKYGKKWSKISDILKRPFYVVSKRYNIISWTEEDNLRLHDSIKEHGYNWTKIMENFPDKSLVEVKNYHITHSRTDPNINYGPWLQEEVESLKESVSVRGRKWTEVAKDVGTRTRFQCAAYWRRHLHQPDFISGEIL</sequence>
<evidence type="ECO:0000256" key="4">
    <source>
        <dbReference type="ARBA" id="ARBA00023242"/>
    </source>
</evidence>
<dbReference type="SUPFAM" id="SSF46689">
    <property type="entry name" value="Homeodomain-like"/>
    <property type="match status" value="3"/>
</dbReference>
<dbReference type="OrthoDB" id="2143914at2759"/>
<dbReference type="PROSITE" id="PS50090">
    <property type="entry name" value="MYB_LIKE"/>
    <property type="match status" value="3"/>
</dbReference>
<evidence type="ECO:0000256" key="1">
    <source>
        <dbReference type="ARBA" id="ARBA00023015"/>
    </source>
</evidence>
<name>A0A9N9H8P6_9GLOM</name>
<dbReference type="GO" id="GO:0001006">
    <property type="term" value="F:RNA polymerase III type 3 promoter sequence-specific DNA binding"/>
    <property type="evidence" value="ECO:0007669"/>
    <property type="project" value="TreeGrafter"/>
</dbReference>
<feature type="domain" description="HTH myb-type" evidence="6">
    <location>
        <begin position="161"/>
        <end position="191"/>
    </location>
</feature>
<dbReference type="CDD" id="cd00167">
    <property type="entry name" value="SANT"/>
    <property type="match status" value="3"/>
</dbReference>
<keyword evidence="2" id="KW-0238">DNA-binding</keyword>
<dbReference type="PANTHER" id="PTHR46621">
    <property type="entry name" value="SNRNA-ACTIVATING PROTEIN COMPLEX SUBUNIT 4"/>
    <property type="match status" value="1"/>
</dbReference>
<dbReference type="InterPro" id="IPR051575">
    <property type="entry name" value="Myb-like_DNA-bd"/>
</dbReference>
<dbReference type="EMBL" id="CAJVPV010010849">
    <property type="protein sequence ID" value="CAG8655449.1"/>
    <property type="molecule type" value="Genomic_DNA"/>
</dbReference>
<dbReference type="InterPro" id="IPR017930">
    <property type="entry name" value="Myb_dom"/>
</dbReference>
<proteinExistence type="predicted"/>
<keyword evidence="8" id="KW-1185">Reference proteome</keyword>
<dbReference type="SMART" id="SM00717">
    <property type="entry name" value="SANT"/>
    <property type="match status" value="5"/>
</dbReference>
<evidence type="ECO:0000256" key="2">
    <source>
        <dbReference type="ARBA" id="ARBA00023125"/>
    </source>
</evidence>
<dbReference type="AlphaFoldDB" id="A0A9N9H8P6"/>
<evidence type="ECO:0000259" key="6">
    <source>
        <dbReference type="PROSITE" id="PS51294"/>
    </source>
</evidence>
<dbReference type="GO" id="GO:0000978">
    <property type="term" value="F:RNA polymerase II cis-regulatory region sequence-specific DNA binding"/>
    <property type="evidence" value="ECO:0007669"/>
    <property type="project" value="TreeGrafter"/>
</dbReference>
<dbReference type="GO" id="GO:0042795">
    <property type="term" value="P:snRNA transcription by RNA polymerase II"/>
    <property type="evidence" value="ECO:0007669"/>
    <property type="project" value="TreeGrafter"/>
</dbReference>
<protein>
    <submittedName>
        <fullName evidence="7">13188_t:CDS:1</fullName>
    </submittedName>
</protein>
<dbReference type="Pfam" id="PF00249">
    <property type="entry name" value="Myb_DNA-binding"/>
    <property type="match status" value="2"/>
</dbReference>